<reference evidence="10" key="1">
    <citation type="submission" date="2025-08" db="UniProtKB">
        <authorList>
            <consortium name="Ensembl"/>
        </authorList>
    </citation>
    <scope>IDENTIFICATION</scope>
</reference>
<dbReference type="PANTHER" id="PTHR45695:SF9">
    <property type="entry name" value="LEUCOKININ RECEPTOR"/>
    <property type="match status" value="1"/>
</dbReference>
<reference evidence="10" key="2">
    <citation type="submission" date="2025-09" db="UniProtKB">
        <authorList>
            <consortium name="Ensembl"/>
        </authorList>
    </citation>
    <scope>IDENTIFICATION</scope>
</reference>
<evidence type="ECO:0000259" key="9">
    <source>
        <dbReference type="PROSITE" id="PS50262"/>
    </source>
</evidence>
<keyword evidence="5 8" id="KW-0472">Membrane</keyword>
<dbReference type="GO" id="GO:0005886">
    <property type="term" value="C:plasma membrane"/>
    <property type="evidence" value="ECO:0007669"/>
    <property type="project" value="TreeGrafter"/>
</dbReference>
<dbReference type="PANTHER" id="PTHR45695">
    <property type="entry name" value="LEUCOKININ RECEPTOR-RELATED"/>
    <property type="match status" value="1"/>
</dbReference>
<feature type="domain" description="G-protein coupled receptors family 1 profile" evidence="9">
    <location>
        <begin position="56"/>
        <end position="311"/>
    </location>
</feature>
<dbReference type="Gene3D" id="1.20.1070.10">
    <property type="entry name" value="Rhodopsin 7-helix transmembrane proteins"/>
    <property type="match status" value="1"/>
</dbReference>
<evidence type="ECO:0000256" key="7">
    <source>
        <dbReference type="ARBA" id="ARBA00023224"/>
    </source>
</evidence>
<evidence type="ECO:0000313" key="11">
    <source>
        <dbReference type="Proteomes" id="UP000594220"/>
    </source>
</evidence>
<evidence type="ECO:0000256" key="1">
    <source>
        <dbReference type="ARBA" id="ARBA00004141"/>
    </source>
</evidence>
<dbReference type="GO" id="GO:0004930">
    <property type="term" value="F:G protein-coupled receptor activity"/>
    <property type="evidence" value="ECO:0007669"/>
    <property type="project" value="UniProtKB-KW"/>
</dbReference>
<accession>A0A7M4E7W2</accession>
<keyword evidence="7" id="KW-0807">Transducer</keyword>
<protein>
    <recommendedName>
        <fullName evidence="9">G-protein coupled receptors family 1 profile domain-containing protein</fullName>
    </recommendedName>
</protein>
<evidence type="ECO:0000313" key="10">
    <source>
        <dbReference type="Ensembl" id="ENSCPRP00005005820.1"/>
    </source>
</evidence>
<sequence length="477" mass="51907">MDLSSTTAVAFLAPNTTSNFTSTHGHGYSFLGLTEMQLRCIFASCCGLILLVGFVGNLLMLLVLIEGLQASSSSSVSTMTNTLMVNITISDLVFLLYNVTVLLLTFVYEDWQLGVAICISSQSFSMWTMFCSFYSMVATSILRYLAVVHPTCSFSTNKVQRFWLCMSMWLMGFAVSIPNWMHQGVIEIGDARFCMLLMTPEQTFLYFVLFGGIAFLPFVLLLVLCYSRIIQSLWCRKRVTVHSSVTIHLNQKATIMILTVLTVFILMWIPSSVMIYLSATHSLPGTSAGFVASSLSSVLAYSNCSVSPLICFSLSEHFQAGLKKPLPVQVKSQSPSMPAFCSPGLGCLLQTAAEAVRTDSLAGSLPPFPSVPLLGSGARKSGKTSLPLTTDMPCPAYLMLAVTVDYKSWRRQEEEVMSNPAEACCCDSGLQIPETLGAAGRGSDHTAHADCAREPCSSVPWLLAQATANWEPAAWTP</sequence>
<dbReference type="PRINTS" id="PR00237">
    <property type="entry name" value="GPCRRHODOPSN"/>
</dbReference>
<evidence type="ECO:0000256" key="3">
    <source>
        <dbReference type="ARBA" id="ARBA00022989"/>
    </source>
</evidence>
<dbReference type="AlphaFoldDB" id="A0A7M4E7W2"/>
<keyword evidence="3 8" id="KW-1133">Transmembrane helix</keyword>
<dbReference type="PROSITE" id="PS50262">
    <property type="entry name" value="G_PROTEIN_RECEP_F1_2"/>
    <property type="match status" value="1"/>
</dbReference>
<comment type="subcellular location">
    <subcellularLocation>
        <location evidence="1">Membrane</location>
        <topology evidence="1">Multi-pass membrane protein</topology>
    </subcellularLocation>
</comment>
<dbReference type="GeneTree" id="ENSGT00940000156819"/>
<evidence type="ECO:0000256" key="2">
    <source>
        <dbReference type="ARBA" id="ARBA00022692"/>
    </source>
</evidence>
<dbReference type="CDD" id="cd00637">
    <property type="entry name" value="7tm_classA_rhodopsin-like"/>
    <property type="match status" value="1"/>
</dbReference>
<keyword evidence="6" id="KW-0675">Receptor</keyword>
<feature type="transmembrane region" description="Helical" evidence="8">
    <location>
        <begin position="204"/>
        <end position="227"/>
    </location>
</feature>
<dbReference type="InterPro" id="IPR017452">
    <property type="entry name" value="GPCR_Rhodpsn_7TM"/>
</dbReference>
<feature type="transmembrane region" description="Helical" evidence="8">
    <location>
        <begin position="127"/>
        <end position="147"/>
    </location>
</feature>
<evidence type="ECO:0000256" key="8">
    <source>
        <dbReference type="SAM" id="Phobius"/>
    </source>
</evidence>
<dbReference type="SUPFAM" id="SSF81321">
    <property type="entry name" value="Family A G protein-coupled receptor-like"/>
    <property type="match status" value="1"/>
</dbReference>
<dbReference type="Ensembl" id="ENSCPRT00005006829.1">
    <property type="protein sequence ID" value="ENSCPRP00005005820.1"/>
    <property type="gene ID" value="ENSCPRG00005004177.1"/>
</dbReference>
<feature type="transmembrane region" description="Helical" evidence="8">
    <location>
        <begin position="41"/>
        <end position="65"/>
    </location>
</feature>
<keyword evidence="2 8" id="KW-0812">Transmembrane</keyword>
<evidence type="ECO:0000256" key="4">
    <source>
        <dbReference type="ARBA" id="ARBA00023040"/>
    </source>
</evidence>
<dbReference type="Pfam" id="PF00001">
    <property type="entry name" value="7tm_1"/>
    <property type="match status" value="1"/>
</dbReference>
<feature type="transmembrane region" description="Helical" evidence="8">
    <location>
        <begin position="159"/>
        <end position="177"/>
    </location>
</feature>
<keyword evidence="4" id="KW-0297">G-protein coupled receptor</keyword>
<dbReference type="Proteomes" id="UP000594220">
    <property type="component" value="Unplaced"/>
</dbReference>
<evidence type="ECO:0000256" key="6">
    <source>
        <dbReference type="ARBA" id="ARBA00023170"/>
    </source>
</evidence>
<feature type="transmembrane region" description="Helical" evidence="8">
    <location>
        <begin position="255"/>
        <end position="277"/>
    </location>
</feature>
<feature type="transmembrane region" description="Helical" evidence="8">
    <location>
        <begin position="85"/>
        <end position="107"/>
    </location>
</feature>
<evidence type="ECO:0000256" key="5">
    <source>
        <dbReference type="ARBA" id="ARBA00023136"/>
    </source>
</evidence>
<name>A0A7M4E7W2_CROPO</name>
<organism evidence="10 11">
    <name type="scientific">Crocodylus porosus</name>
    <name type="common">Saltwater crocodile</name>
    <name type="synonym">Estuarine crocodile</name>
    <dbReference type="NCBI Taxonomy" id="8502"/>
    <lineage>
        <taxon>Eukaryota</taxon>
        <taxon>Metazoa</taxon>
        <taxon>Chordata</taxon>
        <taxon>Craniata</taxon>
        <taxon>Vertebrata</taxon>
        <taxon>Euteleostomi</taxon>
        <taxon>Archelosauria</taxon>
        <taxon>Archosauria</taxon>
        <taxon>Crocodylia</taxon>
        <taxon>Longirostres</taxon>
        <taxon>Crocodylidae</taxon>
        <taxon>Crocodylus</taxon>
    </lineage>
</organism>
<dbReference type="InterPro" id="IPR000276">
    <property type="entry name" value="GPCR_Rhodpsn"/>
</dbReference>
<proteinExistence type="predicted"/>
<keyword evidence="11" id="KW-1185">Reference proteome</keyword>